<keyword evidence="2" id="KW-1185">Reference proteome</keyword>
<reference evidence="1 2" key="1">
    <citation type="submission" date="2024-06" db="EMBL/GenBank/DDBJ databases">
        <title>Pontibacter populi HYL7-15.</title>
        <authorList>
            <person name="Kim M.K."/>
        </authorList>
    </citation>
    <scope>NUCLEOTIDE SEQUENCE [LARGE SCALE GENOMIC DNA]</scope>
    <source>
        <strain evidence="1 2">HYL7-15</strain>
    </source>
</reference>
<gene>
    <name evidence="1" type="ORF">ABS362_17400</name>
</gene>
<dbReference type="Gene3D" id="2.60.40.10">
    <property type="entry name" value="Immunoglobulins"/>
    <property type="match status" value="1"/>
</dbReference>
<dbReference type="EMBL" id="JBEOKT010000022">
    <property type="protein sequence ID" value="MER2999332.1"/>
    <property type="molecule type" value="Genomic_DNA"/>
</dbReference>
<accession>A0ABV1RYX8</accession>
<organism evidence="1 2">
    <name type="scientific">Pontibacter populi</name>
    <dbReference type="NCBI Taxonomy" id="890055"/>
    <lineage>
        <taxon>Bacteria</taxon>
        <taxon>Pseudomonadati</taxon>
        <taxon>Bacteroidota</taxon>
        <taxon>Cytophagia</taxon>
        <taxon>Cytophagales</taxon>
        <taxon>Hymenobacteraceae</taxon>
        <taxon>Pontibacter</taxon>
    </lineage>
</organism>
<dbReference type="Proteomes" id="UP001476807">
    <property type="component" value="Unassembled WGS sequence"/>
</dbReference>
<feature type="non-terminal residue" evidence="1">
    <location>
        <position position="626"/>
    </location>
</feature>
<dbReference type="InterPro" id="IPR013783">
    <property type="entry name" value="Ig-like_fold"/>
</dbReference>
<protein>
    <submittedName>
        <fullName evidence="1">SprB repeat-containing protein</fullName>
    </submittedName>
</protein>
<sequence>MQAQQVYNFEYTGSIVNWTVPAGVTYISIEASGAQGGNNGGKGAKMKGNFTVTPGETLKILVGEKGGDMVINNQGSGGGGGGSFITNATNIPLIVAGGGGGFAQDPSRQLISPIDANGNITENGNDGNSKESYIGGSYSYYHGLGGINGNGATANSDGGNAHAGNGGGFYTNGANGFAGTGGTSFINGGTKVIKQNYADGAFGGGATGGYWGAGGGGGYSGGGGSYHAPSNGGGGGSYNIGTDQVNIAGANTGNGIVVITSLFSATLSETNSIACAGDATGELSATVSGGTAPYTYSWSPAGGTAAVASNLTVGTYIVTVTDAVGNTTTATKEIKANDTEAPVIVKSGTKVLSIPAGENRDGSIYTHYFTDPLPAGTVVTGVTLEYSGRDQGWGGTGAWARMVVSDTQIGSNQFFGYSQNFRIEYKGDIPGYVYGGNNHMKMFYNSGWGWVGYFQGGTMTIHYETLADVKGECTATVTTVPVANDNCAGAVTGTTTDPLTYSTQGTHVITWKFDDGNGNVSTASQNVIIQDINAPTALAKNITVQLDATGAATITPAMVDNGSSDACSDVTLSLSKTAFDCSNVGANTVTLTVTDKNGNKATVDATVTVADNIAPVALAKNITVQL</sequence>
<dbReference type="Pfam" id="PF13573">
    <property type="entry name" value="SprB"/>
    <property type="match status" value="1"/>
</dbReference>
<dbReference type="Gene3D" id="2.60.40.740">
    <property type="match status" value="1"/>
</dbReference>
<evidence type="ECO:0000313" key="1">
    <source>
        <dbReference type="EMBL" id="MER2999332.1"/>
    </source>
</evidence>
<dbReference type="RefSeq" id="WP_350414068.1">
    <property type="nucleotide sequence ID" value="NZ_JBEOKT010000022.1"/>
</dbReference>
<comment type="caution">
    <text evidence="1">The sequence shown here is derived from an EMBL/GenBank/DDBJ whole genome shotgun (WGS) entry which is preliminary data.</text>
</comment>
<evidence type="ECO:0000313" key="2">
    <source>
        <dbReference type="Proteomes" id="UP001476807"/>
    </source>
</evidence>
<name>A0ABV1RYX8_9BACT</name>
<proteinExistence type="predicted"/>
<dbReference type="InterPro" id="IPR025667">
    <property type="entry name" value="SprB_repeat"/>
</dbReference>